<feature type="domain" description="Choline/carnitine acyltransferase" evidence="11">
    <location>
        <begin position="281"/>
        <end position="888"/>
    </location>
</feature>
<evidence type="ECO:0000256" key="9">
    <source>
        <dbReference type="PIRSR" id="PIRSR600542-1"/>
    </source>
</evidence>
<comment type="function">
    <text evidence="1">Exerts its effect at some terminal stage of cytochrome c oxidase synthesis, probably by being involved in the insertion of the copper B into subunit I.</text>
</comment>
<evidence type="ECO:0000256" key="6">
    <source>
        <dbReference type="ARBA" id="ARBA00022989"/>
    </source>
</evidence>
<comment type="similarity">
    <text evidence="3">Belongs to the carnitine/choline acetyltransferase family.</text>
</comment>
<keyword evidence="13" id="KW-1185">Reference proteome</keyword>
<keyword evidence="4" id="KW-0808">Transferase</keyword>
<keyword evidence="7 10" id="KW-0472">Membrane</keyword>
<keyword evidence="6 10" id="KW-1133">Transmembrane helix</keyword>
<dbReference type="GO" id="GO:0016746">
    <property type="term" value="F:acyltransferase activity"/>
    <property type="evidence" value="ECO:0007669"/>
    <property type="project" value="UniProtKB-KW"/>
</dbReference>
<dbReference type="InterPro" id="IPR023213">
    <property type="entry name" value="CAT-like_dom_sf"/>
</dbReference>
<dbReference type="EMBL" id="JACAZH010000002">
    <property type="protein sequence ID" value="KAF7374798.1"/>
    <property type="molecule type" value="Genomic_DNA"/>
</dbReference>
<comment type="caution">
    <text evidence="12">The sequence shown here is derived from an EMBL/GenBank/DDBJ whole genome shotgun (WGS) entry which is preliminary data.</text>
</comment>
<dbReference type="SUPFAM" id="SSF110111">
    <property type="entry name" value="Ctag/Cox11"/>
    <property type="match status" value="1"/>
</dbReference>
<evidence type="ECO:0000256" key="4">
    <source>
        <dbReference type="ARBA" id="ARBA00022679"/>
    </source>
</evidence>
<dbReference type="Gene3D" id="2.60.370.10">
    <property type="entry name" value="Ctag/Cox11"/>
    <property type="match status" value="1"/>
</dbReference>
<accession>A0A8H6Z9H6</accession>
<reference evidence="12" key="1">
    <citation type="submission" date="2020-05" db="EMBL/GenBank/DDBJ databases">
        <title>Mycena genomes resolve the evolution of fungal bioluminescence.</title>
        <authorList>
            <person name="Tsai I.J."/>
        </authorList>
    </citation>
    <scope>NUCLEOTIDE SEQUENCE</scope>
    <source>
        <strain evidence="12">160909Yilan</strain>
    </source>
</reference>
<dbReference type="InterPro" id="IPR039551">
    <property type="entry name" value="Cho/carn_acyl_trans"/>
</dbReference>
<proteinExistence type="inferred from homology"/>
<evidence type="ECO:0000256" key="3">
    <source>
        <dbReference type="ARBA" id="ARBA00005232"/>
    </source>
</evidence>
<dbReference type="PANTHER" id="PTHR22589">
    <property type="entry name" value="CARNITINE O-ACYLTRANSFERASE"/>
    <property type="match status" value="1"/>
</dbReference>
<dbReference type="FunFam" id="2.60.370.10:FF:000001">
    <property type="entry name" value="COX11 cytochrome c oxidase assembly homolog"/>
    <property type="match status" value="1"/>
</dbReference>
<dbReference type="GO" id="GO:0005507">
    <property type="term" value="F:copper ion binding"/>
    <property type="evidence" value="ECO:0007669"/>
    <property type="project" value="InterPro"/>
</dbReference>
<dbReference type="OrthoDB" id="240216at2759"/>
<keyword evidence="8" id="KW-0012">Acyltransferase</keyword>
<dbReference type="PANTHER" id="PTHR22589:SF107">
    <property type="entry name" value="CHOLINE_CARNITINE ACYLTRANSFERASE DOMAIN-CONTAINING PROTEIN"/>
    <property type="match status" value="1"/>
</dbReference>
<evidence type="ECO:0000313" key="13">
    <source>
        <dbReference type="Proteomes" id="UP000623467"/>
    </source>
</evidence>
<evidence type="ECO:0000256" key="5">
    <source>
        <dbReference type="ARBA" id="ARBA00022692"/>
    </source>
</evidence>
<comment type="subcellular location">
    <subcellularLocation>
        <location evidence="2">Mitochondrion inner membrane</location>
        <topology evidence="2">Single-pass membrane protein</topology>
        <orientation evidence="2">Intermembrane side</orientation>
    </subcellularLocation>
</comment>
<evidence type="ECO:0000313" key="12">
    <source>
        <dbReference type="EMBL" id="KAF7374798.1"/>
    </source>
</evidence>
<dbReference type="InterPro" id="IPR000542">
    <property type="entry name" value="Carn_acyl_trans"/>
</dbReference>
<protein>
    <submittedName>
        <fullName evidence="12">Carn-acyltransf domain-containing protein</fullName>
    </submittedName>
</protein>
<evidence type="ECO:0000256" key="8">
    <source>
        <dbReference type="ARBA" id="ARBA00023315"/>
    </source>
</evidence>
<dbReference type="Proteomes" id="UP000623467">
    <property type="component" value="Unassembled WGS sequence"/>
</dbReference>
<dbReference type="Gene3D" id="3.30.559.10">
    <property type="entry name" value="Chloramphenicol acetyltransferase-like domain"/>
    <property type="match status" value="1"/>
</dbReference>
<dbReference type="GO" id="GO:0005759">
    <property type="term" value="C:mitochondrial matrix"/>
    <property type="evidence" value="ECO:0007669"/>
    <property type="project" value="UniProtKB-ARBA"/>
</dbReference>
<keyword evidence="5 10" id="KW-0812">Transmembrane</keyword>
<dbReference type="InterPro" id="IPR023471">
    <property type="entry name" value="CtaG/Cox11_dom_sf"/>
</dbReference>
<evidence type="ECO:0000256" key="1">
    <source>
        <dbReference type="ARBA" id="ARBA00004007"/>
    </source>
</evidence>
<evidence type="ECO:0000256" key="2">
    <source>
        <dbReference type="ARBA" id="ARBA00004243"/>
    </source>
</evidence>
<dbReference type="InterPro" id="IPR042231">
    <property type="entry name" value="Cho/carn_acyl_trans_2"/>
</dbReference>
<organism evidence="12 13">
    <name type="scientific">Mycena sanguinolenta</name>
    <dbReference type="NCBI Taxonomy" id="230812"/>
    <lineage>
        <taxon>Eukaryota</taxon>
        <taxon>Fungi</taxon>
        <taxon>Dikarya</taxon>
        <taxon>Basidiomycota</taxon>
        <taxon>Agaricomycotina</taxon>
        <taxon>Agaricomycetes</taxon>
        <taxon>Agaricomycetidae</taxon>
        <taxon>Agaricales</taxon>
        <taxon>Marasmiineae</taxon>
        <taxon>Mycenaceae</taxon>
        <taxon>Mycena</taxon>
    </lineage>
</organism>
<dbReference type="SUPFAM" id="SSF52777">
    <property type="entry name" value="CoA-dependent acyltransferases"/>
    <property type="match status" value="2"/>
</dbReference>
<dbReference type="Pfam" id="PF04442">
    <property type="entry name" value="CtaG_Cox11"/>
    <property type="match status" value="1"/>
</dbReference>
<dbReference type="InterPro" id="IPR007533">
    <property type="entry name" value="Cyt_c_oxidase_assmbl_CtaG"/>
</dbReference>
<dbReference type="GO" id="GO:0005743">
    <property type="term" value="C:mitochondrial inner membrane"/>
    <property type="evidence" value="ECO:0007669"/>
    <property type="project" value="UniProtKB-SubCell"/>
</dbReference>
<dbReference type="Gene3D" id="3.30.559.70">
    <property type="entry name" value="Choline/Carnitine o-acyltransferase, domain 2"/>
    <property type="match status" value="1"/>
</dbReference>
<evidence type="ECO:0000259" key="11">
    <source>
        <dbReference type="Pfam" id="PF00755"/>
    </source>
</evidence>
<feature type="active site" description="Proton acceptor" evidence="9">
    <location>
        <position position="614"/>
    </location>
</feature>
<evidence type="ECO:0000256" key="7">
    <source>
        <dbReference type="ARBA" id="ARBA00023136"/>
    </source>
</evidence>
<dbReference type="AlphaFoldDB" id="A0A8H6Z9H6"/>
<dbReference type="Pfam" id="PF00755">
    <property type="entry name" value="Carn_acyltransf"/>
    <property type="match status" value="1"/>
</dbReference>
<sequence length="919" mass="103025">MSFLRSTTSRTFLRPIPCYSSPFRGLHNARQLARLRMMSTEAPKPRPPPRRRASDVYKERNRNLLMYSSAVIIATLGVTYAAVPLYRIFCAATGFAGTPNVGTGRFEAERLVPIENARRIKVTFNADRSEALPWTFTPQQRFVTVLPGETSLAFYTAKNNSKQDIIGIATYNVTPDRVAPYFSKVECFCFEEQKLLAGEEVDMPLLFFIDKDILDDPTCRNIDDIVLSYTFFRARRNQKGQLEPDAGEAEVQNSLGFGGYENAPKAENSTATPKPPSLSRLPVPELRKTLDRYLKSIEPFLLEDEAHGGLPFNTAYSLRVKWADEFASGVGKSCQERLLALDRASPNNWLDDNFWTNKAYLEWRSPLLVNSNWWLAFHNDVLIPEHAKKEQTDLTPWQVRRAAWLVHRFLCFKDRLDRQELYPETTRTGLWLRQSTSKMFNTARIPKPSCDILSKPPRASNPEAQKIYIMIYGWCYAIPVYEPVSTPKLVSVQEIEARIRSAVADAQQRLAVGEKAVPIGALTADERDRWTQNLQHLLDLSPKNQRTHQIICQSLLGLSLDGPSPTFSLTGQEGLTSHLLPIRSANSNVANRIFDKPCSIIVDPSTRAGLSGEHSPCDALVPSIVADFALVDGVDSSFFSASEPEPFASAMPDQPSWERLDWDVDATIEAECTQALARAKAIINNSDANVFWFQDYGSDWIKDTLKQSPDAFVQMALQLAYFKTRGEFTATYETALTRMFKRGRTETIRTFTKQSRAWVLGMMDGNMPQQSRRNLLHHALHAHSSLTREAATGRGIDRHLLGLKLMLRPLSGENAPLLDDELFQRSQTWKLSTSGLGAGNLFKGTGFGASYEDGYGINYLIAADMIKFGIESKALSPRTSTDGLKNAIFEALCDMKALCLTTDGHTSAVSESPQVLSHL</sequence>
<dbReference type="HAMAP" id="MF_00155">
    <property type="entry name" value="CtaG"/>
    <property type="match status" value="1"/>
</dbReference>
<evidence type="ECO:0000256" key="10">
    <source>
        <dbReference type="SAM" id="Phobius"/>
    </source>
</evidence>
<dbReference type="NCBIfam" id="NF003465">
    <property type="entry name" value="PRK05089.1"/>
    <property type="match status" value="1"/>
</dbReference>
<name>A0A8H6Z9H6_9AGAR</name>
<feature type="transmembrane region" description="Helical" evidence="10">
    <location>
        <begin position="64"/>
        <end position="83"/>
    </location>
</feature>
<gene>
    <name evidence="12" type="ORF">MSAN_00365500</name>
</gene>